<gene>
    <name evidence="5" type="ORF">CMU_001970</name>
</gene>
<evidence type="ECO:0000313" key="5">
    <source>
        <dbReference type="EMBL" id="EEA07326.1"/>
    </source>
</evidence>
<dbReference type="EMBL" id="DS989732">
    <property type="protein sequence ID" value="EEA07326.1"/>
    <property type="molecule type" value="Genomic_DNA"/>
</dbReference>
<dbReference type="RefSeq" id="XP_002141675.1">
    <property type="nucleotide sequence ID" value="XM_002141639.1"/>
</dbReference>
<evidence type="ECO:0000256" key="3">
    <source>
        <dbReference type="RuleBase" id="RU367091"/>
    </source>
</evidence>
<dbReference type="Proteomes" id="UP000001460">
    <property type="component" value="Unassembled WGS sequence"/>
</dbReference>
<dbReference type="InterPro" id="IPR039856">
    <property type="entry name" value="EMC2-like"/>
</dbReference>
<comment type="subunit">
    <text evidence="3">Component of the ER membrane protein complex (EMC).</text>
</comment>
<dbReference type="STRING" id="441375.B6AGI5"/>
<dbReference type="InterPro" id="IPR011990">
    <property type="entry name" value="TPR-like_helical_dom_sf"/>
</dbReference>
<protein>
    <recommendedName>
        <fullName evidence="3">ER membrane protein complex subunit 2</fullName>
    </recommendedName>
</protein>
<name>B6AGI5_CRYMR</name>
<keyword evidence="6" id="KW-1185">Reference proteome</keyword>
<evidence type="ECO:0000259" key="4">
    <source>
        <dbReference type="Pfam" id="PF22890"/>
    </source>
</evidence>
<keyword evidence="1" id="KW-0677">Repeat</keyword>
<comment type="similarity">
    <text evidence="3">Belongs to the EMC2 family.</text>
</comment>
<proteinExistence type="inferred from homology"/>
<dbReference type="InterPro" id="IPR019734">
    <property type="entry name" value="TPR_rpt"/>
</dbReference>
<dbReference type="PANTHER" id="PTHR12760">
    <property type="entry name" value="TETRATRICOPEPTIDE REPEAT PROTEIN"/>
    <property type="match status" value="1"/>
</dbReference>
<reference evidence="5" key="1">
    <citation type="submission" date="2008-06" db="EMBL/GenBank/DDBJ databases">
        <authorList>
            <person name="Lorenzi H."/>
            <person name="Inman J."/>
            <person name="Miller J."/>
            <person name="Schobel S."/>
            <person name="Amedeo P."/>
            <person name="Caler E.V."/>
            <person name="da Silva J."/>
        </authorList>
    </citation>
    <scope>NUCLEOTIDE SEQUENCE [LARGE SCALE GENOMIC DNA]</scope>
    <source>
        <strain evidence="5">RN66</strain>
    </source>
</reference>
<evidence type="ECO:0000256" key="2">
    <source>
        <dbReference type="ARBA" id="ARBA00022803"/>
    </source>
</evidence>
<dbReference type="GO" id="GO:0072546">
    <property type="term" value="C:EMC complex"/>
    <property type="evidence" value="ECO:0007669"/>
    <property type="project" value="UniProtKB-UniRule"/>
</dbReference>
<dbReference type="eggNOG" id="KOG3060">
    <property type="taxonomic scope" value="Eukaryota"/>
</dbReference>
<dbReference type="Pfam" id="PF22890">
    <property type="entry name" value="TPR_EMC2"/>
    <property type="match status" value="1"/>
</dbReference>
<dbReference type="SUPFAM" id="SSF48452">
    <property type="entry name" value="TPR-like"/>
    <property type="match status" value="1"/>
</dbReference>
<dbReference type="OMA" id="MSDQEGW"/>
<keyword evidence="2" id="KW-0802">TPR repeat</keyword>
<dbReference type="InterPro" id="IPR055217">
    <property type="entry name" value="TPR_EMC2"/>
</dbReference>
<dbReference type="AlphaFoldDB" id="B6AGI5"/>
<dbReference type="SMART" id="SM00028">
    <property type="entry name" value="TPR"/>
    <property type="match status" value="3"/>
</dbReference>
<keyword evidence="3" id="KW-0472">Membrane</keyword>
<comment type="function">
    <text evidence="3">Part of the endoplasmic reticulum membrane protein complex (EMC) that enables the energy-independent insertion into endoplasmic reticulum membranes of newly synthesized membrane proteins.</text>
</comment>
<comment type="subcellular location">
    <subcellularLocation>
        <location evidence="3">Endoplasmic reticulum membrane</location>
        <topology evidence="3">Peripheral membrane protein</topology>
        <orientation evidence="3">Cytoplasmic side</orientation>
    </subcellularLocation>
</comment>
<dbReference type="OrthoDB" id="124397at2759"/>
<dbReference type="VEuPathDB" id="CryptoDB:CMU_001970"/>
<dbReference type="Gene3D" id="1.25.40.10">
    <property type="entry name" value="Tetratricopeptide repeat domain"/>
    <property type="match status" value="1"/>
</dbReference>
<sequence>MFQKSIQCISSNLDISEISDMNLCDLLRGFNESIKLGQNELVMLFGTTLILKYKSKLNFEIWNIIEGVALASFELANYNINTPSKVLKWQHYCLEELKKKFYHTSRFEKLIAMQLESQGKYQEAMNIYKNILCQDPEDLTIRKRIISIFKAKGQIQKVNSLIQDHLSEYITDSEAWKDAAFIALNEGKDLRRALYCLQEVLLHDPQNVPIINTIAELYIGINDPLLSRKYFSLALNIDENNIRALWGILSCNDHILGTKSLYDQLRNDTKNKQIFCNLSKLSIRKLRKIYANIKILDNDIISPCEIAMRILDRYQIIHLLD</sequence>
<evidence type="ECO:0000313" key="6">
    <source>
        <dbReference type="Proteomes" id="UP000001460"/>
    </source>
</evidence>
<keyword evidence="3" id="KW-0256">Endoplasmic reticulum</keyword>
<organism evidence="5 6">
    <name type="scientific">Cryptosporidium muris (strain RN66)</name>
    <dbReference type="NCBI Taxonomy" id="441375"/>
    <lineage>
        <taxon>Eukaryota</taxon>
        <taxon>Sar</taxon>
        <taxon>Alveolata</taxon>
        <taxon>Apicomplexa</taxon>
        <taxon>Conoidasida</taxon>
        <taxon>Coccidia</taxon>
        <taxon>Eucoccidiorida</taxon>
        <taxon>Eimeriorina</taxon>
        <taxon>Cryptosporidiidae</taxon>
        <taxon>Cryptosporidium</taxon>
    </lineage>
</organism>
<dbReference type="GeneID" id="6996775"/>
<accession>B6AGI5</accession>
<feature type="domain" description="EMC2 TPR-like" evidence="4">
    <location>
        <begin position="108"/>
        <end position="210"/>
    </location>
</feature>
<evidence type="ECO:0000256" key="1">
    <source>
        <dbReference type="ARBA" id="ARBA00022737"/>
    </source>
</evidence>